<proteinExistence type="predicted"/>
<sequence>MDVARLREDVAALHDRLEAAQAASALPDTPGGHDALHGLVVRARLGAAQG</sequence>
<name>A0A401WC36_STREY</name>
<organism evidence="1 2">
    <name type="scientific">Streptomyces paromomycinus</name>
    <name type="common">Streptomyces rimosus subsp. paromomycinus</name>
    <dbReference type="NCBI Taxonomy" id="92743"/>
    <lineage>
        <taxon>Bacteria</taxon>
        <taxon>Bacillati</taxon>
        <taxon>Actinomycetota</taxon>
        <taxon>Actinomycetes</taxon>
        <taxon>Kitasatosporales</taxon>
        <taxon>Streptomycetaceae</taxon>
        <taxon>Streptomyces</taxon>
    </lineage>
</organism>
<comment type="caution">
    <text evidence="1">The sequence shown here is derived from an EMBL/GenBank/DDBJ whole genome shotgun (WGS) entry which is preliminary data.</text>
</comment>
<dbReference type="AlphaFoldDB" id="A0A401WC36"/>
<gene>
    <name evidence="1" type="ORF">GKJPGBOP_06615</name>
</gene>
<protein>
    <submittedName>
        <fullName evidence="1">Nucleotidyltransferase</fullName>
    </submittedName>
</protein>
<dbReference type="EMBL" id="BHZD01000001">
    <property type="protein sequence ID" value="GCD46861.1"/>
    <property type="molecule type" value="Genomic_DNA"/>
</dbReference>
<dbReference type="GO" id="GO:0016740">
    <property type="term" value="F:transferase activity"/>
    <property type="evidence" value="ECO:0007669"/>
    <property type="project" value="UniProtKB-KW"/>
</dbReference>
<keyword evidence="1" id="KW-0808">Transferase</keyword>
<keyword evidence="2" id="KW-1185">Reference proteome</keyword>
<evidence type="ECO:0000313" key="1">
    <source>
        <dbReference type="EMBL" id="GCD46861.1"/>
    </source>
</evidence>
<accession>A0A401WC36</accession>
<reference evidence="1 2" key="1">
    <citation type="submission" date="2018-11" db="EMBL/GenBank/DDBJ databases">
        <title>Whole genome sequence of Streptomyces paromomycinus NBRC 15454(T).</title>
        <authorList>
            <person name="Komaki H."/>
            <person name="Tamura T."/>
        </authorList>
    </citation>
    <scope>NUCLEOTIDE SEQUENCE [LARGE SCALE GENOMIC DNA]</scope>
    <source>
        <strain evidence="1 2">NBRC 15454</strain>
    </source>
</reference>
<evidence type="ECO:0000313" key="2">
    <source>
        <dbReference type="Proteomes" id="UP000286746"/>
    </source>
</evidence>
<dbReference type="Proteomes" id="UP000286746">
    <property type="component" value="Unassembled WGS sequence"/>
</dbReference>